<dbReference type="InterPro" id="IPR013126">
    <property type="entry name" value="Hsp_70_fam"/>
</dbReference>
<dbReference type="Gene3D" id="3.30.420.40">
    <property type="match status" value="2"/>
</dbReference>
<dbReference type="SUPFAM" id="SSF53067">
    <property type="entry name" value="Actin-like ATPase domain"/>
    <property type="match status" value="2"/>
</dbReference>
<dbReference type="GO" id="GO:0140662">
    <property type="term" value="F:ATP-dependent protein folding chaperone"/>
    <property type="evidence" value="ECO:0007669"/>
    <property type="project" value="InterPro"/>
</dbReference>
<evidence type="ECO:0000256" key="5">
    <source>
        <dbReference type="SAM" id="Coils"/>
    </source>
</evidence>
<feature type="coiled-coil region" evidence="5">
    <location>
        <begin position="560"/>
        <end position="587"/>
    </location>
</feature>
<dbReference type="FunFam" id="3.30.420.40:FF:000673">
    <property type="entry name" value="Uncharacterized protein"/>
    <property type="match status" value="1"/>
</dbReference>
<dbReference type="Gene3D" id="2.60.34.10">
    <property type="entry name" value="Substrate Binding Domain Of DNAk, Chain A, domain 1"/>
    <property type="match status" value="1"/>
</dbReference>
<reference evidence="7" key="1">
    <citation type="submission" date="2022-10" db="EMBL/GenBank/DDBJ databases">
        <title>Genome assembly of Pristionchus species.</title>
        <authorList>
            <person name="Yoshida K."/>
            <person name="Sommer R.J."/>
        </authorList>
    </citation>
    <scope>NUCLEOTIDE SEQUENCE [LARGE SCALE GENOMIC DNA]</scope>
    <source>
        <strain evidence="7">RS5460</strain>
    </source>
</reference>
<evidence type="ECO:0000256" key="2">
    <source>
        <dbReference type="ARBA" id="ARBA00022741"/>
    </source>
</evidence>
<keyword evidence="2 4" id="KW-0547">Nucleotide-binding</keyword>
<keyword evidence="7" id="KW-1185">Reference proteome</keyword>
<dbReference type="PANTHER" id="PTHR19375">
    <property type="entry name" value="HEAT SHOCK PROTEIN 70KDA"/>
    <property type="match status" value="1"/>
</dbReference>
<dbReference type="AlphaFoldDB" id="A0AAN4YZC3"/>
<accession>A0AAN4YZC3</accession>
<dbReference type="GO" id="GO:0005524">
    <property type="term" value="F:ATP binding"/>
    <property type="evidence" value="ECO:0007669"/>
    <property type="project" value="UniProtKB-KW"/>
</dbReference>
<dbReference type="InterPro" id="IPR029047">
    <property type="entry name" value="HSP70_peptide-bd_sf"/>
</dbReference>
<proteinExistence type="inferred from homology"/>
<keyword evidence="3 4" id="KW-0067">ATP-binding</keyword>
<name>A0AAN4YZC3_9BILA</name>
<dbReference type="Proteomes" id="UP001328107">
    <property type="component" value="Unassembled WGS sequence"/>
</dbReference>
<dbReference type="GO" id="GO:0006950">
    <property type="term" value="P:response to stress"/>
    <property type="evidence" value="ECO:0007669"/>
    <property type="project" value="UniProtKB-ARBA"/>
</dbReference>
<evidence type="ECO:0000313" key="6">
    <source>
        <dbReference type="EMBL" id="GMR30489.1"/>
    </source>
</evidence>
<dbReference type="Pfam" id="PF00012">
    <property type="entry name" value="HSP70"/>
    <property type="match status" value="2"/>
</dbReference>
<evidence type="ECO:0000256" key="4">
    <source>
        <dbReference type="RuleBase" id="RU003322"/>
    </source>
</evidence>
<sequence>MTKAIGIDLGTTFTCVAYMKGPEEVEVVSNLHGNKTTPSVVHFGPDETKVGEGALAMRGRDPKNTIFQVKRFMGRDALDPEIQKRTYPFEIVVAKKGHANIRVSPSGEGKTNETKIYCPEQVSADIIRYAKMIAEESIGEKVEAAVITVPANFTNAQRQATKDAGEIAGLTVLRIVNEPAAAALAYGFERKTSTESRVILVYDLGGGTFDVSIVVMKGTEAEVKSTQGLTFLGGEDFDYRIYEEAVSEFKKRGVSIPKENEFSLHQSCEQAKRTLSTCDTAEIATFDEQGGKQTFIISRETFDELCQDLFEKTIECVKYAIKASGYEMKAIDEVVLVGGSSRIPRVQTLLKDIFTDQRLMFDIPPDHAIAQGAAMLAASLEDKPQPKLRGAPATPIVHPFIDDKIPTSPKIHEEAVNPKVKEDVLPKIHIPAPAAPKSIEGGAVKLVDVTPFSLGIKVPYDNLQVIINRNSRYPTTRTVLFSNAEANVSSLRFEIYEGEMAIASQNNLLGNLEIACPPKSIGENEMETTFSIDADGLLHLHVKDLETGKEAQIKVESGKLSALERNRMTIEAENREEHEKIQKAKKLARTAFSDSLMRVKTSIQRAESEQKQRIIEIMTREENWIRSCDPSDEELHTRAKAIREELAKLKSQ</sequence>
<evidence type="ECO:0000313" key="7">
    <source>
        <dbReference type="Proteomes" id="UP001328107"/>
    </source>
</evidence>
<dbReference type="InterPro" id="IPR018181">
    <property type="entry name" value="Heat_shock_70_CS"/>
</dbReference>
<dbReference type="EMBL" id="BTRK01000001">
    <property type="protein sequence ID" value="GMR30489.1"/>
    <property type="molecule type" value="Genomic_DNA"/>
</dbReference>
<dbReference type="PROSITE" id="PS01036">
    <property type="entry name" value="HSP70_3"/>
    <property type="match status" value="1"/>
</dbReference>
<evidence type="ECO:0000256" key="1">
    <source>
        <dbReference type="ARBA" id="ARBA00007381"/>
    </source>
</evidence>
<dbReference type="Gene3D" id="3.30.30.30">
    <property type="match status" value="1"/>
</dbReference>
<evidence type="ECO:0000256" key="3">
    <source>
        <dbReference type="ARBA" id="ARBA00022840"/>
    </source>
</evidence>
<dbReference type="FunFam" id="3.90.640.10:FF:000029">
    <property type="entry name" value="Heat shock protein 110"/>
    <property type="match status" value="1"/>
</dbReference>
<comment type="caution">
    <text evidence="6">The sequence shown here is derived from an EMBL/GenBank/DDBJ whole genome shotgun (WGS) entry which is preliminary data.</text>
</comment>
<dbReference type="CDD" id="cd24028">
    <property type="entry name" value="ASKHA_NBD_HSP70_HSPA1-like"/>
    <property type="match status" value="1"/>
</dbReference>
<dbReference type="Gene3D" id="3.90.640.10">
    <property type="entry name" value="Actin, Chain A, domain 4"/>
    <property type="match status" value="1"/>
</dbReference>
<comment type="similarity">
    <text evidence="1 4">Belongs to the heat shock protein 70 family.</text>
</comment>
<keyword evidence="5" id="KW-0175">Coiled coil</keyword>
<dbReference type="PRINTS" id="PR00301">
    <property type="entry name" value="HEATSHOCK70"/>
</dbReference>
<protein>
    <submittedName>
        <fullName evidence="6">Uncharacterized protein</fullName>
    </submittedName>
</protein>
<dbReference type="InterPro" id="IPR043129">
    <property type="entry name" value="ATPase_NBD"/>
</dbReference>
<organism evidence="6 7">
    <name type="scientific">Pristionchus mayeri</name>
    <dbReference type="NCBI Taxonomy" id="1317129"/>
    <lineage>
        <taxon>Eukaryota</taxon>
        <taxon>Metazoa</taxon>
        <taxon>Ecdysozoa</taxon>
        <taxon>Nematoda</taxon>
        <taxon>Chromadorea</taxon>
        <taxon>Rhabditida</taxon>
        <taxon>Rhabditina</taxon>
        <taxon>Diplogasteromorpha</taxon>
        <taxon>Diplogasteroidea</taxon>
        <taxon>Neodiplogasteridae</taxon>
        <taxon>Pristionchus</taxon>
    </lineage>
</organism>
<gene>
    <name evidence="6" type="ORF">PMAYCL1PPCAC_00684</name>
</gene>
<dbReference type="SUPFAM" id="SSF100920">
    <property type="entry name" value="Heat shock protein 70kD (HSP70), peptide-binding domain"/>
    <property type="match status" value="1"/>
</dbReference>
<dbReference type="PROSITE" id="PS00329">
    <property type="entry name" value="HSP70_2"/>
    <property type="match status" value="1"/>
</dbReference>